<keyword evidence="5" id="KW-1185">Reference proteome</keyword>
<dbReference type="eggNOG" id="COG0859">
    <property type="taxonomic scope" value="Bacteria"/>
</dbReference>
<keyword evidence="2 4" id="KW-0808">Transferase</keyword>
<evidence type="ECO:0000256" key="3">
    <source>
        <dbReference type="SAM" id="SignalP"/>
    </source>
</evidence>
<dbReference type="CAZy" id="GT9">
    <property type="family name" value="Glycosyltransferase Family 9"/>
</dbReference>
<dbReference type="HOGENOM" id="CLU_038371_0_2_5"/>
<organism evidence="4 5">
    <name type="scientific">Rhodospirillum rubrum (strain ATCC 11170 / ATH 1.1.1 / DSM 467 / LMG 4362 / NCIMB 8255 / S1)</name>
    <dbReference type="NCBI Taxonomy" id="269796"/>
    <lineage>
        <taxon>Bacteria</taxon>
        <taxon>Pseudomonadati</taxon>
        <taxon>Pseudomonadota</taxon>
        <taxon>Alphaproteobacteria</taxon>
        <taxon>Rhodospirillales</taxon>
        <taxon>Rhodospirillaceae</taxon>
        <taxon>Rhodospirillum</taxon>
    </lineage>
</organism>
<accession>Q2RNX6</accession>
<dbReference type="Gene3D" id="3.40.50.2000">
    <property type="entry name" value="Glycogen Phosphorylase B"/>
    <property type="match status" value="2"/>
</dbReference>
<dbReference type="InterPro" id="IPR051199">
    <property type="entry name" value="LPS_LOS_Heptosyltrfase"/>
</dbReference>
<feature type="signal peptide" evidence="3">
    <location>
        <begin position="1"/>
        <end position="23"/>
    </location>
</feature>
<dbReference type="STRING" id="269796.Rru_A3375"/>
<dbReference type="AlphaFoldDB" id="Q2RNX6"/>
<dbReference type="PATRIC" id="fig|269796.9.peg.3489"/>
<dbReference type="InterPro" id="IPR002201">
    <property type="entry name" value="Glyco_trans_9"/>
</dbReference>
<protein>
    <submittedName>
        <fullName evidence="4">Glycosyl transferase, family 9</fullName>
    </submittedName>
</protein>
<dbReference type="PANTHER" id="PTHR30160">
    <property type="entry name" value="TETRAACYLDISACCHARIDE 4'-KINASE-RELATED"/>
    <property type="match status" value="1"/>
</dbReference>
<proteinExistence type="predicted"/>
<dbReference type="EnsemblBacteria" id="ABC24169">
    <property type="protein sequence ID" value="ABC24169"/>
    <property type="gene ID" value="Rru_A3375"/>
</dbReference>
<keyword evidence="1" id="KW-0328">Glycosyltransferase</keyword>
<dbReference type="GO" id="GO:0008713">
    <property type="term" value="F:ADP-heptose-lipopolysaccharide heptosyltransferase activity"/>
    <property type="evidence" value="ECO:0007669"/>
    <property type="project" value="TreeGrafter"/>
</dbReference>
<gene>
    <name evidence="4" type="ordered locus">Rru_A3375</name>
</gene>
<dbReference type="CDD" id="cd03789">
    <property type="entry name" value="GT9_LPS_heptosyltransferase"/>
    <property type="match status" value="1"/>
</dbReference>
<name>Q2RNX6_RHORT</name>
<dbReference type="KEGG" id="rru:Rru_A3375"/>
<evidence type="ECO:0000256" key="2">
    <source>
        <dbReference type="ARBA" id="ARBA00022679"/>
    </source>
</evidence>
<dbReference type="SUPFAM" id="SSF53756">
    <property type="entry name" value="UDP-Glycosyltransferase/glycogen phosphorylase"/>
    <property type="match status" value="1"/>
</dbReference>
<dbReference type="GO" id="GO:0009244">
    <property type="term" value="P:lipopolysaccharide core region biosynthetic process"/>
    <property type="evidence" value="ECO:0007669"/>
    <property type="project" value="TreeGrafter"/>
</dbReference>
<sequence length="317" mass="34386">MSARRAILIIKLSALGDFVQALAACAMIRRAHAGDTLTVLTTAPYRSLAEACPYFDEVMIDERPKLTNPLAVLRLARRLRAPRFDRVYDLQTADRSAFYFRLMRRWDGGPQWSGIAPGCSHPHANPHRDSMHTLERQAEQLDMAGITPPDPLLPPDLSWVPSPDRALLDALPDRFALLVPGGAPHRPRKRWPAASFGALAGRLAASGVTPVLLGTAAEAAEAAQIRQSCPLAIDLLNRTSLLDIAGLGRRAVCAVGNDTGPMHLLAAAGCPSVVLFSDSSDPALCAPRGRAVTVLRRDDLARLPVDQVWETIDQRLL</sequence>
<dbReference type="PhylomeDB" id="Q2RNX6"/>
<dbReference type="GO" id="GO:0005829">
    <property type="term" value="C:cytosol"/>
    <property type="evidence" value="ECO:0007669"/>
    <property type="project" value="TreeGrafter"/>
</dbReference>
<dbReference type="Proteomes" id="UP000001929">
    <property type="component" value="Chromosome"/>
</dbReference>
<feature type="chain" id="PRO_5004214741" evidence="3">
    <location>
        <begin position="24"/>
        <end position="317"/>
    </location>
</feature>
<evidence type="ECO:0000313" key="4">
    <source>
        <dbReference type="EMBL" id="ABC24169.1"/>
    </source>
</evidence>
<reference evidence="4 5" key="1">
    <citation type="journal article" date="2011" name="Stand. Genomic Sci.">
        <title>Complete genome sequence of Rhodospirillum rubrum type strain (S1).</title>
        <authorList>
            <person name="Munk A.C."/>
            <person name="Copeland A."/>
            <person name="Lucas S."/>
            <person name="Lapidus A."/>
            <person name="Del Rio T.G."/>
            <person name="Barry K."/>
            <person name="Detter J.C."/>
            <person name="Hammon N."/>
            <person name="Israni S."/>
            <person name="Pitluck S."/>
            <person name="Brettin T."/>
            <person name="Bruce D."/>
            <person name="Han C."/>
            <person name="Tapia R."/>
            <person name="Gilna P."/>
            <person name="Schmutz J."/>
            <person name="Larimer F."/>
            <person name="Land M."/>
            <person name="Kyrpides N.C."/>
            <person name="Mavromatis K."/>
            <person name="Richardson P."/>
            <person name="Rohde M."/>
            <person name="Goker M."/>
            <person name="Klenk H.P."/>
            <person name="Zhang Y."/>
            <person name="Roberts G.P."/>
            <person name="Reslewic S."/>
            <person name="Schwartz D.C."/>
        </authorList>
    </citation>
    <scope>NUCLEOTIDE SEQUENCE [LARGE SCALE GENOMIC DNA]</scope>
    <source>
        <strain evidence="5">ATCC 11170 / ATH 1.1.1 / DSM 467 / LMG 4362 / NCIMB 8255 / S1</strain>
    </source>
</reference>
<evidence type="ECO:0000313" key="5">
    <source>
        <dbReference type="Proteomes" id="UP000001929"/>
    </source>
</evidence>
<dbReference type="RefSeq" id="WP_011391122.1">
    <property type="nucleotide sequence ID" value="NC_007643.1"/>
</dbReference>
<keyword evidence="3" id="KW-0732">Signal</keyword>
<dbReference type="EMBL" id="CP000230">
    <property type="protein sequence ID" value="ABC24169.1"/>
    <property type="molecule type" value="Genomic_DNA"/>
</dbReference>
<evidence type="ECO:0000256" key="1">
    <source>
        <dbReference type="ARBA" id="ARBA00022676"/>
    </source>
</evidence>
<dbReference type="Pfam" id="PF01075">
    <property type="entry name" value="Glyco_transf_9"/>
    <property type="match status" value="1"/>
</dbReference>